<reference evidence="1 2" key="1">
    <citation type="journal article" date="2016" name="Nat. Commun.">
        <title>Thousands of microbial genomes shed light on interconnected biogeochemical processes in an aquifer system.</title>
        <authorList>
            <person name="Anantharaman K."/>
            <person name="Brown C.T."/>
            <person name="Hug L.A."/>
            <person name="Sharon I."/>
            <person name="Castelle C.J."/>
            <person name="Probst A.J."/>
            <person name="Thomas B.C."/>
            <person name="Singh A."/>
            <person name="Wilkins M.J."/>
            <person name="Karaoz U."/>
            <person name="Brodie E.L."/>
            <person name="Williams K.H."/>
            <person name="Hubbard S.S."/>
            <person name="Banfield J.F."/>
        </authorList>
    </citation>
    <scope>NUCLEOTIDE SEQUENCE [LARGE SCALE GENOMIC DNA]</scope>
</reference>
<name>A0A1F4U316_UNCSA</name>
<gene>
    <name evidence="1" type="ORF">A2438_06635</name>
</gene>
<dbReference type="Proteomes" id="UP000179242">
    <property type="component" value="Unassembled WGS sequence"/>
</dbReference>
<proteinExistence type="predicted"/>
<dbReference type="EMBL" id="MEUJ01000009">
    <property type="protein sequence ID" value="OGC39375.1"/>
    <property type="molecule type" value="Genomic_DNA"/>
</dbReference>
<organism evidence="1 2">
    <name type="scientific">candidate division WOR-1 bacterium RIFOXYC2_FULL_46_14</name>
    <dbReference type="NCBI Taxonomy" id="1802587"/>
    <lineage>
        <taxon>Bacteria</taxon>
        <taxon>Bacillati</taxon>
        <taxon>Saganbacteria</taxon>
    </lineage>
</organism>
<dbReference type="AlphaFoldDB" id="A0A1F4U316"/>
<sequence length="61" mass="6995">MSPASGGTKQAGFWWRRGRGVVFACERARFSFRPFSFCALTKKKMDRGRENRVASFCRLTS</sequence>
<protein>
    <submittedName>
        <fullName evidence="1">Uncharacterized protein</fullName>
    </submittedName>
</protein>
<accession>A0A1F4U316</accession>
<evidence type="ECO:0000313" key="2">
    <source>
        <dbReference type="Proteomes" id="UP000179242"/>
    </source>
</evidence>
<evidence type="ECO:0000313" key="1">
    <source>
        <dbReference type="EMBL" id="OGC39375.1"/>
    </source>
</evidence>
<comment type="caution">
    <text evidence="1">The sequence shown here is derived from an EMBL/GenBank/DDBJ whole genome shotgun (WGS) entry which is preliminary data.</text>
</comment>